<evidence type="ECO:0000313" key="2">
    <source>
        <dbReference type="Proteomes" id="UP000515561"/>
    </source>
</evidence>
<dbReference type="RefSeq" id="WP_184092414.1">
    <property type="nucleotide sequence ID" value="NZ_AP023367.1"/>
</dbReference>
<dbReference type="EMBL" id="AP023367">
    <property type="protein sequence ID" value="BCJ96033.1"/>
    <property type="molecule type" value="Genomic_DNA"/>
</dbReference>
<keyword evidence="2" id="KW-1185">Reference proteome</keyword>
<dbReference type="InterPro" id="IPR009097">
    <property type="entry name" value="Cyclic_Pdiesterase"/>
</dbReference>
<dbReference type="AlphaFoldDB" id="A0A6S6QXU8"/>
<organism evidence="1 2">
    <name type="scientific">Anaerocolumna cellulosilytica</name>
    <dbReference type="NCBI Taxonomy" id="433286"/>
    <lineage>
        <taxon>Bacteria</taxon>
        <taxon>Bacillati</taxon>
        <taxon>Bacillota</taxon>
        <taxon>Clostridia</taxon>
        <taxon>Lachnospirales</taxon>
        <taxon>Lachnospiraceae</taxon>
        <taxon>Anaerocolumna</taxon>
    </lineage>
</organism>
<sequence length="182" mass="21189">MGGKFYCVMGLFDQKTNRHFKKLEDSLRQKGYEPAELPPHLTLGIYVGLDEKKLLTWVDEFSKKHEAPELYFNHIGVFGTNICYAAPRVDKKLLLFHEKLHEKYDDFSGDEGYLYSIRSKEWVPHATLAMGEPEIIKPLIPHLCEEFKPFTGKMTQLAVCEFTPMREIGFFDLKGHYNRKVV</sequence>
<dbReference type="Proteomes" id="UP000515561">
    <property type="component" value="Chromosome"/>
</dbReference>
<accession>A0A6S6QXU8</accession>
<dbReference type="Pfam" id="PF13563">
    <property type="entry name" value="2_5_RNA_ligase2"/>
    <property type="match status" value="1"/>
</dbReference>
<dbReference type="SUPFAM" id="SSF55144">
    <property type="entry name" value="LigT-like"/>
    <property type="match status" value="1"/>
</dbReference>
<evidence type="ECO:0000313" key="1">
    <source>
        <dbReference type="EMBL" id="BCJ96033.1"/>
    </source>
</evidence>
<gene>
    <name evidence="1" type="ORF">acsn021_36020</name>
</gene>
<proteinExistence type="predicted"/>
<protein>
    <submittedName>
        <fullName evidence="1">Uncharacterized protein</fullName>
    </submittedName>
</protein>
<name>A0A6S6QXU8_9FIRM</name>
<dbReference type="Gene3D" id="3.90.1140.10">
    <property type="entry name" value="Cyclic phosphodiesterase"/>
    <property type="match status" value="1"/>
</dbReference>
<reference evidence="1 2" key="1">
    <citation type="journal article" date="2016" name="Int. J. Syst. Evol. Microbiol.">
        <title>Descriptions of Anaerotaenia torta gen. nov., sp. nov. and Anaerocolumna cellulosilytica gen. nov., sp. nov. isolated from a methanogenic reactor of cattle waste.</title>
        <authorList>
            <person name="Uek A."/>
            <person name="Ohtaki Y."/>
            <person name="Kaku N."/>
            <person name="Ueki K."/>
        </authorList>
    </citation>
    <scope>NUCLEOTIDE SEQUENCE [LARGE SCALE GENOMIC DNA]</scope>
    <source>
        <strain evidence="1 2">SN021</strain>
    </source>
</reference>
<dbReference type="KEGG" id="acel:acsn021_36020"/>